<name>A0ABV5FIZ3_9FLAO</name>
<dbReference type="PANTHER" id="PTHR33840">
    <property type="match status" value="1"/>
</dbReference>
<dbReference type="RefSeq" id="WP_290267173.1">
    <property type="nucleotide sequence ID" value="NZ_JAUFQQ010000005.1"/>
</dbReference>
<dbReference type="Pfam" id="PF09994">
    <property type="entry name" value="T6SS_Tle1-like_cat"/>
    <property type="match status" value="1"/>
</dbReference>
<comment type="caution">
    <text evidence="2">The sequence shown here is derived from an EMBL/GenBank/DDBJ whole genome shotgun (WGS) entry which is preliminary data.</text>
</comment>
<dbReference type="InterPro" id="IPR018712">
    <property type="entry name" value="Tle1-like_cat"/>
</dbReference>
<protein>
    <submittedName>
        <fullName evidence="2">Phospholipase effector Tle1 domain-containing protein</fullName>
    </submittedName>
</protein>
<evidence type="ECO:0000313" key="3">
    <source>
        <dbReference type="Proteomes" id="UP001589589"/>
    </source>
</evidence>
<accession>A0ABV5FIZ3</accession>
<reference evidence="2 3" key="1">
    <citation type="submission" date="2024-09" db="EMBL/GenBank/DDBJ databases">
        <authorList>
            <person name="Sun Q."/>
            <person name="Mori K."/>
        </authorList>
    </citation>
    <scope>NUCLEOTIDE SEQUENCE [LARGE SCALE GENOMIC DNA]</scope>
    <source>
        <strain evidence="2 3">CECT 7908</strain>
    </source>
</reference>
<dbReference type="PANTHER" id="PTHR33840:SF1">
    <property type="entry name" value="TLE1 PHOSPHOLIPASE DOMAIN-CONTAINING PROTEIN"/>
    <property type="match status" value="1"/>
</dbReference>
<keyword evidence="3" id="KW-1185">Reference proteome</keyword>
<sequence>MKFYIKGESRPIIGKSVYSLMYTMTAKDREKKTVQFYVDEKKGNHKEVDGSKIIKQHWTLLKNGKLFLDLGSDGRVSFGQASIGINYTMLVTFSDVHGTKDTAKFNIIPVAGTPSVEELKWQDQYYRDLGDKAVGYLDNVRLFIHTLNIPAGDRLKVIIWEDEGTDGHANSSRNMGTYTTSPVDKYGKAEIYFNNISVYQKKLNDKDFRNETEHEFYAQVKYMGKIDTIEDTIQLKIINKLEKKVEPLITNSVVKVVTPNKQKKPEDETGVKITINVFFDGTLNNKENTKARLAFEKKQKGFALSQDEAIAAKAFVNYDGNESSYDNYFSNIAIMYETNIAKGVDKNIKIYIDGPGTREHLKDNFDGYAFGKGDDSGILTKVNKAFTEIKEKIDSLKEDKFMKKNEFVNEIEMGVFGFSRGAAAARNFIAQRRKLQDMYNLESSKFTIKFVGLFDTVSSYSKSFSFSPDFDDDVEELKLQLEGNIKKVVHITAADEYREHFSLTNIKSSINAGIGYELCLPGVHSNIGGGYAEIEMETRKLHLENGFKNIKEILIKEGWYQREQIVTMTGGGKGDSYIEHIATRNLPLSYQYIPLAILIAIAEKYTLKFEKESMENGLIYGVPEDLTEAKKALTDYAITNDGAHSKAVTLVNAKLHPIRNKYLHRSACDSTGKGGRYKDGKPYRKIIDG</sequence>
<feature type="domain" description="T6SS Phospholipase effector Tle1-like catalytic" evidence="1">
    <location>
        <begin position="440"/>
        <end position="535"/>
    </location>
</feature>
<evidence type="ECO:0000313" key="2">
    <source>
        <dbReference type="EMBL" id="MFB9063505.1"/>
    </source>
</evidence>
<proteinExistence type="predicted"/>
<organism evidence="2 3">
    <name type="scientific">Flavobacterium branchiarum</name>
    <dbReference type="NCBI Taxonomy" id="1114870"/>
    <lineage>
        <taxon>Bacteria</taxon>
        <taxon>Pseudomonadati</taxon>
        <taxon>Bacteroidota</taxon>
        <taxon>Flavobacteriia</taxon>
        <taxon>Flavobacteriales</taxon>
        <taxon>Flavobacteriaceae</taxon>
        <taxon>Flavobacterium</taxon>
    </lineage>
</organism>
<gene>
    <name evidence="2" type="ORF">ACFFUQ_05675</name>
</gene>
<dbReference type="EMBL" id="JBHMEX010000020">
    <property type="protein sequence ID" value="MFB9063505.1"/>
    <property type="molecule type" value="Genomic_DNA"/>
</dbReference>
<dbReference type="Proteomes" id="UP001589589">
    <property type="component" value="Unassembled WGS sequence"/>
</dbReference>
<evidence type="ECO:0000259" key="1">
    <source>
        <dbReference type="Pfam" id="PF09994"/>
    </source>
</evidence>